<dbReference type="Proteomes" id="UP000034029">
    <property type="component" value="Chromosome"/>
</dbReference>
<proteinExistence type="predicted"/>
<sequence>MKKLIIGTSVIVATGLIAKKLNKKRPGIRISEHGISGLKWERGPGGLSTLLNTKDIADAIERQKHLERINRKIALGRIDF</sequence>
<dbReference type="RefSeq" id="WP_046790577.1">
    <property type="nucleotide sequence ID" value="NZ_CP011366.1"/>
</dbReference>
<name>A0A0F7D4K5_9STAP</name>
<keyword evidence="3" id="KW-1185">Reference proteome</keyword>
<dbReference type="EMBL" id="CP011366">
    <property type="protein sequence ID" value="AKG74395.1"/>
    <property type="molecule type" value="Genomic_DNA"/>
</dbReference>
<accession>A0A0F7D4K5</accession>
<organism evidence="2 4">
    <name type="scientific">Salinicoccus halodurans</name>
    <dbReference type="NCBI Taxonomy" id="407035"/>
    <lineage>
        <taxon>Bacteria</taxon>
        <taxon>Bacillati</taxon>
        <taxon>Bacillota</taxon>
        <taxon>Bacilli</taxon>
        <taxon>Bacillales</taxon>
        <taxon>Staphylococcaceae</taxon>
        <taxon>Salinicoccus</taxon>
    </lineage>
</organism>
<dbReference type="KEGG" id="shv:AAT16_09210"/>
<gene>
    <name evidence="1" type="ORF">AAT16_09210</name>
    <name evidence="2" type="ORF">SAMN05216235_2741</name>
</gene>
<reference evidence="3" key="2">
    <citation type="submission" date="2015-04" db="EMBL/GenBank/DDBJ databases">
        <title>Complete genome sequence of Salinicoccus halodurans strain H3B36, isolated from the Qaidam basin of China.</title>
        <authorList>
            <person name="Ma Y."/>
            <person name="Jiang K."/>
            <person name="Xue Y."/>
        </authorList>
    </citation>
    <scope>NUCLEOTIDE SEQUENCE [LARGE SCALE GENOMIC DNA]</scope>
    <source>
        <strain evidence="3">H3B36</strain>
    </source>
</reference>
<dbReference type="EMBL" id="FOTB01000006">
    <property type="protein sequence ID" value="SFK95406.1"/>
    <property type="molecule type" value="Genomic_DNA"/>
</dbReference>
<reference evidence="2 4" key="3">
    <citation type="submission" date="2016-10" db="EMBL/GenBank/DDBJ databases">
        <authorList>
            <person name="Varghese N."/>
            <person name="Submissions S."/>
        </authorList>
    </citation>
    <scope>NUCLEOTIDE SEQUENCE [LARGE SCALE GENOMIC DNA]</scope>
    <source>
        <strain evidence="2 4">CGMCC 1.6501</strain>
    </source>
</reference>
<evidence type="ECO:0000313" key="2">
    <source>
        <dbReference type="EMBL" id="SFK95406.1"/>
    </source>
</evidence>
<dbReference type="Proteomes" id="UP000183090">
    <property type="component" value="Unassembled WGS sequence"/>
</dbReference>
<reference evidence="1 3" key="1">
    <citation type="journal article" date="2015" name="Int. J. Syst. Evol. Microbiol.">
        <title>Complete genome sequence of Salinicoccus halodurans H3B36, isolated from the Qaidam Basin in China.</title>
        <authorList>
            <person name="Jiang K."/>
            <person name="Xue Y."/>
            <person name="Ma Y."/>
        </authorList>
    </citation>
    <scope>NUCLEOTIDE SEQUENCE [LARGE SCALE GENOMIC DNA]</scope>
    <source>
        <strain evidence="1 3">H3B36</strain>
    </source>
</reference>
<evidence type="ECO:0000313" key="1">
    <source>
        <dbReference type="EMBL" id="AKG74395.1"/>
    </source>
</evidence>
<protein>
    <submittedName>
        <fullName evidence="2">Uncharacterized protein</fullName>
    </submittedName>
</protein>
<evidence type="ECO:0000313" key="4">
    <source>
        <dbReference type="Proteomes" id="UP000183090"/>
    </source>
</evidence>
<dbReference type="AlphaFoldDB" id="A0A0F7D4K5"/>
<evidence type="ECO:0000313" key="3">
    <source>
        <dbReference type="Proteomes" id="UP000034029"/>
    </source>
</evidence>